<sequence>MQQHVCDIFCHYRLEWQGGRLRGEKAADVIKKSTAFAGRDHIGRSLVVPLNTGLFKQG</sequence>
<reference evidence="1 2" key="1">
    <citation type="submission" date="2020-03" db="EMBL/GenBank/DDBJ databases">
        <authorList>
            <consortium name="Genoscope - CEA"/>
            <person name="William W."/>
        </authorList>
    </citation>
    <scope>NUCLEOTIDE SEQUENCE [LARGE SCALE GENOMIC DNA]</scope>
    <source>
        <strain evidence="2">DSM 16959</strain>
    </source>
</reference>
<organism evidence="1 2">
    <name type="scientific">Denitratisoma oestradiolicum</name>
    <dbReference type="NCBI Taxonomy" id="311182"/>
    <lineage>
        <taxon>Bacteria</taxon>
        <taxon>Pseudomonadati</taxon>
        <taxon>Pseudomonadota</taxon>
        <taxon>Betaproteobacteria</taxon>
        <taxon>Nitrosomonadales</taxon>
        <taxon>Sterolibacteriaceae</taxon>
        <taxon>Denitratisoma</taxon>
    </lineage>
</organism>
<evidence type="ECO:0000313" key="1">
    <source>
        <dbReference type="EMBL" id="CAB1370970.1"/>
    </source>
</evidence>
<protein>
    <submittedName>
        <fullName evidence="1">Uncharacterized protein</fullName>
    </submittedName>
</protein>
<dbReference type="KEGG" id="doe:DENOEST_3816"/>
<keyword evidence="2" id="KW-1185">Reference proteome</keyword>
<proteinExistence type="predicted"/>
<dbReference type="AlphaFoldDB" id="A0A6S6Y643"/>
<evidence type="ECO:0000313" key="2">
    <source>
        <dbReference type="Proteomes" id="UP000515733"/>
    </source>
</evidence>
<accession>A0A6S6Y643</accession>
<name>A0A6S6Y643_9PROT</name>
<dbReference type="EMBL" id="LR778301">
    <property type="protein sequence ID" value="CAB1370970.1"/>
    <property type="molecule type" value="Genomic_DNA"/>
</dbReference>
<dbReference type="Proteomes" id="UP000515733">
    <property type="component" value="Chromosome"/>
</dbReference>
<gene>
    <name evidence="1" type="ORF">DENOEST_3816</name>
</gene>